<gene>
    <name evidence="2" type="ORF">IC230_30140</name>
</gene>
<dbReference type="AlphaFoldDB" id="A0A927B7K7"/>
<dbReference type="Pfam" id="PF04397">
    <property type="entry name" value="LytTR"/>
    <property type="match status" value="1"/>
</dbReference>
<dbReference type="GO" id="GO:0000156">
    <property type="term" value="F:phosphorelay response regulator activity"/>
    <property type="evidence" value="ECO:0007669"/>
    <property type="project" value="InterPro"/>
</dbReference>
<organism evidence="2 3">
    <name type="scientific">Spirosoma validum</name>
    <dbReference type="NCBI Taxonomy" id="2771355"/>
    <lineage>
        <taxon>Bacteria</taxon>
        <taxon>Pseudomonadati</taxon>
        <taxon>Bacteroidota</taxon>
        <taxon>Cytophagia</taxon>
        <taxon>Cytophagales</taxon>
        <taxon>Cytophagaceae</taxon>
        <taxon>Spirosoma</taxon>
    </lineage>
</organism>
<dbReference type="PANTHER" id="PTHR37299:SF1">
    <property type="entry name" value="STAGE 0 SPORULATION PROTEIN A HOMOLOG"/>
    <property type="match status" value="1"/>
</dbReference>
<dbReference type="EMBL" id="JACXAA010000018">
    <property type="protein sequence ID" value="MBD2757175.1"/>
    <property type="molecule type" value="Genomic_DNA"/>
</dbReference>
<dbReference type="SMART" id="SM00850">
    <property type="entry name" value="LytTR"/>
    <property type="match status" value="1"/>
</dbReference>
<proteinExistence type="predicted"/>
<dbReference type="PANTHER" id="PTHR37299">
    <property type="entry name" value="TRANSCRIPTIONAL REGULATOR-RELATED"/>
    <property type="match status" value="1"/>
</dbReference>
<dbReference type="Gene3D" id="2.40.50.1020">
    <property type="entry name" value="LytTr DNA-binding domain"/>
    <property type="match status" value="1"/>
</dbReference>
<keyword evidence="3" id="KW-1185">Reference proteome</keyword>
<dbReference type="InterPro" id="IPR046947">
    <property type="entry name" value="LytR-like"/>
</dbReference>
<dbReference type="Proteomes" id="UP000653797">
    <property type="component" value="Unassembled WGS sequence"/>
</dbReference>
<dbReference type="GO" id="GO:0003677">
    <property type="term" value="F:DNA binding"/>
    <property type="evidence" value="ECO:0007669"/>
    <property type="project" value="InterPro"/>
</dbReference>
<accession>A0A927B7K7</accession>
<dbReference type="RefSeq" id="WP_191042799.1">
    <property type="nucleotide sequence ID" value="NZ_JACXAA010000018.1"/>
</dbReference>
<dbReference type="PROSITE" id="PS50930">
    <property type="entry name" value="HTH_LYTTR"/>
    <property type="match status" value="1"/>
</dbReference>
<evidence type="ECO:0000313" key="3">
    <source>
        <dbReference type="Proteomes" id="UP000653797"/>
    </source>
</evidence>
<dbReference type="InterPro" id="IPR007492">
    <property type="entry name" value="LytTR_DNA-bd_dom"/>
</dbReference>
<evidence type="ECO:0000313" key="2">
    <source>
        <dbReference type="EMBL" id="MBD2757175.1"/>
    </source>
</evidence>
<feature type="domain" description="HTH LytTR-type" evidence="1">
    <location>
        <begin position="12"/>
        <end position="104"/>
    </location>
</feature>
<comment type="caution">
    <text evidence="2">The sequence shown here is derived from an EMBL/GenBank/DDBJ whole genome shotgun (WGS) entry which is preliminary data.</text>
</comment>
<protein>
    <submittedName>
        <fullName evidence="2">LytTR family transcriptional regulator</fullName>
    </submittedName>
</protein>
<sequence length="105" mass="12124">MDTINLPGFSRPILLNDILWLKGEATYTRIYYKDGSYAMVTKPLNYFDQYVVFIRVHRSAIVNSMYVHGIVKDNPRSMKLQLSTGDLIGVSRVYHQLISDMFSSK</sequence>
<evidence type="ECO:0000259" key="1">
    <source>
        <dbReference type="PROSITE" id="PS50930"/>
    </source>
</evidence>
<reference evidence="2" key="1">
    <citation type="submission" date="2020-09" db="EMBL/GenBank/DDBJ databases">
        <authorList>
            <person name="Kim M.K."/>
        </authorList>
    </citation>
    <scope>NUCLEOTIDE SEQUENCE</scope>
    <source>
        <strain evidence="2">BT704</strain>
    </source>
</reference>
<name>A0A927B7K7_9BACT</name>